<accession>A0AAW4L4V7</accession>
<proteinExistence type="predicted"/>
<dbReference type="AlphaFoldDB" id="A0AAW4L4V7"/>
<dbReference type="Pfam" id="PF07796">
    <property type="entry name" value="DUF1638"/>
    <property type="match status" value="1"/>
</dbReference>
<feature type="domain" description="DUF1638" evidence="1">
    <location>
        <begin position="35"/>
        <end position="186"/>
    </location>
</feature>
<sequence length="198" mass="22506">MTPHSPPLLLLGCGILQQEIHFLIEKNGWPLDTYFIDSALHINFDKLSQALTSALKHNDGREVIVFYGACHPLMEEMLSSATTFRTEGQNCVEMLLGNERFTHELEQGAFFLLEEWAQHWEQIVTATFGTNLKVIRELYQSDRRYLLAVSTPCSGDFRVAAEEAGRLVGLPLKQLEVSLDNLEAVLKKAIRRKMRETS</sequence>
<organism evidence="2 3">
    <name type="scientific">Geoanaerobacter pelophilus</name>
    <dbReference type="NCBI Taxonomy" id="60036"/>
    <lineage>
        <taxon>Bacteria</taxon>
        <taxon>Pseudomonadati</taxon>
        <taxon>Thermodesulfobacteriota</taxon>
        <taxon>Desulfuromonadia</taxon>
        <taxon>Geobacterales</taxon>
        <taxon>Geobacteraceae</taxon>
        <taxon>Geoanaerobacter</taxon>
    </lineage>
</organism>
<protein>
    <submittedName>
        <fullName evidence="2">DUF1638 domain-containing protein</fullName>
    </submittedName>
</protein>
<name>A0AAW4L4V7_9BACT</name>
<dbReference type="InterPro" id="IPR012437">
    <property type="entry name" value="DUF1638"/>
</dbReference>
<evidence type="ECO:0000259" key="1">
    <source>
        <dbReference type="Pfam" id="PF07796"/>
    </source>
</evidence>
<evidence type="ECO:0000313" key="3">
    <source>
        <dbReference type="Proteomes" id="UP000811899"/>
    </source>
</evidence>
<comment type="caution">
    <text evidence="2">The sequence shown here is derived from an EMBL/GenBank/DDBJ whole genome shotgun (WGS) entry which is preliminary data.</text>
</comment>
<dbReference type="Proteomes" id="UP000811899">
    <property type="component" value="Unassembled WGS sequence"/>
</dbReference>
<dbReference type="EMBL" id="JAHCVJ010000007">
    <property type="protein sequence ID" value="MBT0665923.1"/>
    <property type="molecule type" value="Genomic_DNA"/>
</dbReference>
<gene>
    <name evidence="2" type="ORF">KI809_16555</name>
</gene>
<reference evidence="2 3" key="1">
    <citation type="submission" date="2021-05" db="EMBL/GenBank/DDBJ databases">
        <title>The draft genome of Geobacter pelophilus DSM 12255.</title>
        <authorList>
            <person name="Xu Z."/>
            <person name="Masuda Y."/>
            <person name="Itoh H."/>
            <person name="Senoo K."/>
        </authorList>
    </citation>
    <scope>NUCLEOTIDE SEQUENCE [LARGE SCALE GENOMIC DNA]</scope>
    <source>
        <strain evidence="2 3">DSM 12255</strain>
    </source>
</reference>
<dbReference type="RefSeq" id="WP_214172687.1">
    <property type="nucleotide sequence ID" value="NZ_JAHCVJ010000007.1"/>
</dbReference>
<keyword evidence="3" id="KW-1185">Reference proteome</keyword>
<evidence type="ECO:0000313" key="2">
    <source>
        <dbReference type="EMBL" id="MBT0665923.1"/>
    </source>
</evidence>